<evidence type="ECO:0000313" key="1">
    <source>
        <dbReference type="EMBL" id="GIY58585.1"/>
    </source>
</evidence>
<comment type="caution">
    <text evidence="1">The sequence shown here is derived from an EMBL/GenBank/DDBJ whole genome shotgun (WGS) entry which is preliminary data.</text>
</comment>
<gene>
    <name evidence="1" type="ORF">CEXT_142521</name>
</gene>
<organism evidence="1 2">
    <name type="scientific">Caerostris extrusa</name>
    <name type="common">Bark spider</name>
    <name type="synonym">Caerostris bankana</name>
    <dbReference type="NCBI Taxonomy" id="172846"/>
    <lineage>
        <taxon>Eukaryota</taxon>
        <taxon>Metazoa</taxon>
        <taxon>Ecdysozoa</taxon>
        <taxon>Arthropoda</taxon>
        <taxon>Chelicerata</taxon>
        <taxon>Arachnida</taxon>
        <taxon>Araneae</taxon>
        <taxon>Araneomorphae</taxon>
        <taxon>Entelegynae</taxon>
        <taxon>Araneoidea</taxon>
        <taxon>Araneidae</taxon>
        <taxon>Caerostris</taxon>
    </lineage>
</organism>
<dbReference type="Proteomes" id="UP001054945">
    <property type="component" value="Unassembled WGS sequence"/>
</dbReference>
<reference evidence="1 2" key="1">
    <citation type="submission" date="2021-06" db="EMBL/GenBank/DDBJ databases">
        <title>Caerostris extrusa draft genome.</title>
        <authorList>
            <person name="Kono N."/>
            <person name="Arakawa K."/>
        </authorList>
    </citation>
    <scope>NUCLEOTIDE SEQUENCE [LARGE SCALE GENOMIC DNA]</scope>
</reference>
<dbReference type="AlphaFoldDB" id="A0AAV4UL79"/>
<name>A0AAV4UL79_CAEEX</name>
<accession>A0AAV4UL79</accession>
<sequence>MVALVAAKRSLKGLLCHPPPPPLASACVPGLEPPPAPIQEKGCHQLSFAIPIDPALGSALAQVGSRGLTTFEICTALVSSESPSGRLGCSLGRPSGGLPRGLPHRLTGQSFTGYISGCGRKPTQVTRSETTPRNEGSFAQGAIWVI</sequence>
<proteinExistence type="predicted"/>
<dbReference type="EMBL" id="BPLR01013078">
    <property type="protein sequence ID" value="GIY58585.1"/>
    <property type="molecule type" value="Genomic_DNA"/>
</dbReference>
<keyword evidence="2" id="KW-1185">Reference proteome</keyword>
<evidence type="ECO:0000313" key="2">
    <source>
        <dbReference type="Proteomes" id="UP001054945"/>
    </source>
</evidence>
<protein>
    <submittedName>
        <fullName evidence="1">Uncharacterized protein</fullName>
    </submittedName>
</protein>